<feature type="coiled-coil region" evidence="1">
    <location>
        <begin position="111"/>
        <end position="138"/>
    </location>
</feature>
<feature type="region of interest" description="Disordered" evidence="2">
    <location>
        <begin position="250"/>
        <end position="359"/>
    </location>
</feature>
<name>A0ABV0PQM5_9TELE</name>
<evidence type="ECO:0000313" key="3">
    <source>
        <dbReference type="EMBL" id="MEQ2185795.1"/>
    </source>
</evidence>
<dbReference type="EMBL" id="JAHRIO010082144">
    <property type="protein sequence ID" value="MEQ2185795.1"/>
    <property type="molecule type" value="Genomic_DNA"/>
</dbReference>
<feature type="compositionally biased region" description="Acidic residues" evidence="2">
    <location>
        <begin position="325"/>
        <end position="357"/>
    </location>
</feature>
<dbReference type="Proteomes" id="UP001476798">
    <property type="component" value="Unassembled WGS sequence"/>
</dbReference>
<evidence type="ECO:0000256" key="1">
    <source>
        <dbReference type="SAM" id="Coils"/>
    </source>
</evidence>
<keyword evidence="4" id="KW-1185">Reference proteome</keyword>
<keyword evidence="1" id="KW-0175">Coiled coil</keyword>
<comment type="caution">
    <text evidence="3">The sequence shown here is derived from an EMBL/GenBank/DDBJ whole genome shotgun (WGS) entry which is preliminary data.</text>
</comment>
<organism evidence="3 4">
    <name type="scientific">Goodea atripinnis</name>
    <dbReference type="NCBI Taxonomy" id="208336"/>
    <lineage>
        <taxon>Eukaryota</taxon>
        <taxon>Metazoa</taxon>
        <taxon>Chordata</taxon>
        <taxon>Craniata</taxon>
        <taxon>Vertebrata</taxon>
        <taxon>Euteleostomi</taxon>
        <taxon>Actinopterygii</taxon>
        <taxon>Neopterygii</taxon>
        <taxon>Teleostei</taxon>
        <taxon>Neoteleostei</taxon>
        <taxon>Acanthomorphata</taxon>
        <taxon>Ovalentaria</taxon>
        <taxon>Atherinomorphae</taxon>
        <taxon>Cyprinodontiformes</taxon>
        <taxon>Goodeidae</taxon>
        <taxon>Goodea</taxon>
    </lineage>
</organism>
<feature type="non-terminal residue" evidence="3">
    <location>
        <position position="1"/>
    </location>
</feature>
<gene>
    <name evidence="3" type="ORF">GOODEAATRI_021887</name>
</gene>
<reference evidence="3 4" key="1">
    <citation type="submission" date="2021-06" db="EMBL/GenBank/DDBJ databases">
        <authorList>
            <person name="Palmer J.M."/>
        </authorList>
    </citation>
    <scope>NUCLEOTIDE SEQUENCE [LARGE SCALE GENOMIC DNA]</scope>
    <source>
        <strain evidence="3 4">GA_2019</strain>
        <tissue evidence="3">Muscle</tissue>
    </source>
</reference>
<protein>
    <submittedName>
        <fullName evidence="3">Uncharacterized protein</fullName>
    </submittedName>
</protein>
<evidence type="ECO:0000313" key="4">
    <source>
        <dbReference type="Proteomes" id="UP001476798"/>
    </source>
</evidence>
<accession>A0ABV0PQM5</accession>
<evidence type="ECO:0000256" key="2">
    <source>
        <dbReference type="SAM" id="MobiDB-lite"/>
    </source>
</evidence>
<proteinExistence type="predicted"/>
<sequence>VTNLQEREILLKQASGRVNIRNMPCPVSGCTYNKGRCDKQLSRGHPELTDTLRTTYINVAKESRTKQLLMELRATNPVPPMASALDLGSEDEEGADVGSPHAAPSFDCGCCRSLALENEVLKNELAKLRSSYKALHKRLKRVLKGKGLIAEHKTNKAFGYAQIYLDPTEFSWLERWIELRAQLNPKSNLVFISGSKTPAKNMAKNFHPPEIRSRLSAVMCHDTATADKFYVRHLNMEQSHEIRRLFEEATHGAPGPAPSSTSLPKPRVPAKPRSDKHKRRVSVSESSSSEEAEVPYQESGSSLEEEMEEITRAKRRLAKKREGDGKEEEDDDDDEQEQEQEQGEKDQQEEEQQEEEDLKVRDFLTLFIFTLCNSSFDL</sequence>
<feature type="compositionally biased region" description="Basic residues" evidence="2">
    <location>
        <begin position="268"/>
        <end position="281"/>
    </location>
</feature>